<dbReference type="Proteomes" id="UP001501676">
    <property type="component" value="Unassembled WGS sequence"/>
</dbReference>
<evidence type="ECO:0000313" key="5">
    <source>
        <dbReference type="Proteomes" id="UP001501676"/>
    </source>
</evidence>
<sequence length="246" mass="25509">MTTETHAPDRSSGSGPLARSLVKLAGTPDDASDLDAQLVAIAQLAVECLPAVAYSSTTALREKAYTTVAATSALAAAVDDAQYDARSGPCLEALESGAPVAVPDMATTMQWPGFRRTARRLGLDASLSIPLFAGRGDAVASMNLYSRDKTAMADVAAHVRAAFGTGDSAPPKRRHTARPPATGADELAAGLVEALAVRDRIQLAIGMVAGRARCTATDAYVSLRVRAAEAGVPLLEIATRTLRRLP</sequence>
<proteinExistence type="predicted"/>
<protein>
    <submittedName>
        <fullName evidence="4">GAF and ANTAR domain-containing protein</fullName>
    </submittedName>
</protein>
<comment type="caution">
    <text evidence="4">The sequence shown here is derived from an EMBL/GenBank/DDBJ whole genome shotgun (WGS) entry which is preliminary data.</text>
</comment>
<dbReference type="PROSITE" id="PS50921">
    <property type="entry name" value="ANTAR"/>
    <property type="match status" value="1"/>
</dbReference>
<dbReference type="EMBL" id="BAAAYN010000023">
    <property type="protein sequence ID" value="GAA3388591.1"/>
    <property type="molecule type" value="Genomic_DNA"/>
</dbReference>
<dbReference type="Pfam" id="PF13185">
    <property type="entry name" value="GAF_2"/>
    <property type="match status" value="1"/>
</dbReference>
<dbReference type="InterPro" id="IPR003018">
    <property type="entry name" value="GAF"/>
</dbReference>
<keyword evidence="1" id="KW-0805">Transcription regulation</keyword>
<evidence type="ECO:0000256" key="2">
    <source>
        <dbReference type="ARBA" id="ARBA00023163"/>
    </source>
</evidence>
<dbReference type="SUPFAM" id="SSF55781">
    <property type="entry name" value="GAF domain-like"/>
    <property type="match status" value="1"/>
</dbReference>
<dbReference type="InterPro" id="IPR036388">
    <property type="entry name" value="WH-like_DNA-bd_sf"/>
</dbReference>
<dbReference type="InterPro" id="IPR005561">
    <property type="entry name" value="ANTAR"/>
</dbReference>
<keyword evidence="2" id="KW-0804">Transcription</keyword>
<dbReference type="Gene3D" id="1.10.10.10">
    <property type="entry name" value="Winged helix-like DNA-binding domain superfamily/Winged helix DNA-binding domain"/>
    <property type="match status" value="1"/>
</dbReference>
<gene>
    <name evidence="4" type="ORF">GCM10020369_35380</name>
</gene>
<dbReference type="Pfam" id="PF03861">
    <property type="entry name" value="ANTAR"/>
    <property type="match status" value="1"/>
</dbReference>
<evidence type="ECO:0000259" key="3">
    <source>
        <dbReference type="PROSITE" id="PS50921"/>
    </source>
</evidence>
<dbReference type="InterPro" id="IPR029016">
    <property type="entry name" value="GAF-like_dom_sf"/>
</dbReference>
<evidence type="ECO:0000313" key="4">
    <source>
        <dbReference type="EMBL" id="GAA3388591.1"/>
    </source>
</evidence>
<accession>A0ABP6SZD8</accession>
<evidence type="ECO:0000256" key="1">
    <source>
        <dbReference type="ARBA" id="ARBA00023015"/>
    </source>
</evidence>
<reference evidence="5" key="1">
    <citation type="journal article" date="2019" name="Int. J. Syst. Evol. Microbiol.">
        <title>The Global Catalogue of Microorganisms (GCM) 10K type strain sequencing project: providing services to taxonomists for standard genome sequencing and annotation.</title>
        <authorList>
            <consortium name="The Broad Institute Genomics Platform"/>
            <consortium name="The Broad Institute Genome Sequencing Center for Infectious Disease"/>
            <person name="Wu L."/>
            <person name="Ma J."/>
        </authorList>
    </citation>
    <scope>NUCLEOTIDE SEQUENCE [LARGE SCALE GENOMIC DNA]</scope>
    <source>
        <strain evidence="5">JCM 9458</strain>
    </source>
</reference>
<dbReference type="Gene3D" id="3.30.450.40">
    <property type="match status" value="1"/>
</dbReference>
<dbReference type="SMART" id="SM01012">
    <property type="entry name" value="ANTAR"/>
    <property type="match status" value="1"/>
</dbReference>
<dbReference type="RefSeq" id="WP_345729222.1">
    <property type="nucleotide sequence ID" value="NZ_BAAAYN010000023.1"/>
</dbReference>
<feature type="domain" description="ANTAR" evidence="3">
    <location>
        <begin position="181"/>
        <end position="242"/>
    </location>
</feature>
<organism evidence="4 5">
    <name type="scientific">Cryptosporangium minutisporangium</name>
    <dbReference type="NCBI Taxonomy" id="113569"/>
    <lineage>
        <taxon>Bacteria</taxon>
        <taxon>Bacillati</taxon>
        <taxon>Actinomycetota</taxon>
        <taxon>Actinomycetes</taxon>
        <taxon>Cryptosporangiales</taxon>
        <taxon>Cryptosporangiaceae</taxon>
        <taxon>Cryptosporangium</taxon>
    </lineage>
</organism>
<name>A0ABP6SZD8_9ACTN</name>
<keyword evidence="5" id="KW-1185">Reference proteome</keyword>